<organism evidence="2 3">
    <name type="scientific">Sedimentibacter hydroxybenzoicus DSM 7310</name>
    <dbReference type="NCBI Taxonomy" id="1123245"/>
    <lineage>
        <taxon>Bacteria</taxon>
        <taxon>Bacillati</taxon>
        <taxon>Bacillota</taxon>
        <taxon>Tissierellia</taxon>
        <taxon>Sedimentibacter</taxon>
    </lineage>
</organism>
<comment type="caution">
    <text evidence="2">The sequence shown here is derived from an EMBL/GenBank/DDBJ whole genome shotgun (WGS) entry which is preliminary data.</text>
</comment>
<proteinExistence type="predicted"/>
<protein>
    <recommendedName>
        <fullName evidence="1">DRTGG domain-containing protein</fullName>
    </recommendedName>
</protein>
<gene>
    <name evidence="2" type="ORF">HZF24_07900</name>
</gene>
<reference evidence="2" key="1">
    <citation type="submission" date="2020-07" db="EMBL/GenBank/DDBJ databases">
        <title>Genomic analysis of a strain of Sedimentibacter Hydroxybenzoicus DSM7310.</title>
        <authorList>
            <person name="Ma S."/>
        </authorList>
    </citation>
    <scope>NUCLEOTIDE SEQUENCE</scope>
    <source>
        <strain evidence="2">DSM 7310</strain>
    </source>
</reference>
<keyword evidence="3" id="KW-1185">Reference proteome</keyword>
<dbReference type="InterPro" id="IPR010766">
    <property type="entry name" value="DRTGG"/>
</dbReference>
<dbReference type="Gene3D" id="3.40.1390.20">
    <property type="entry name" value="HprK N-terminal domain-like"/>
    <property type="match status" value="1"/>
</dbReference>
<dbReference type="Proteomes" id="UP000611629">
    <property type="component" value="Unassembled WGS sequence"/>
</dbReference>
<dbReference type="Pfam" id="PF07085">
    <property type="entry name" value="DRTGG"/>
    <property type="match status" value="1"/>
</dbReference>
<dbReference type="EMBL" id="JACBNQ010000007">
    <property type="protein sequence ID" value="NYB74063.1"/>
    <property type="molecule type" value="Genomic_DNA"/>
</dbReference>
<dbReference type="SUPFAM" id="SSF75138">
    <property type="entry name" value="HprK N-terminal domain-like"/>
    <property type="match status" value="1"/>
</dbReference>
<dbReference type="RefSeq" id="WP_179237755.1">
    <property type="nucleotide sequence ID" value="NZ_JACBNQ010000007.1"/>
</dbReference>
<feature type="domain" description="DRTGG" evidence="1">
    <location>
        <begin position="5"/>
        <end position="105"/>
    </location>
</feature>
<dbReference type="AlphaFoldDB" id="A0A974GW49"/>
<dbReference type="InterPro" id="IPR028979">
    <property type="entry name" value="Ser_kin/Pase_Hpr-like_N_sf"/>
</dbReference>
<accession>A0A974GW49</accession>
<name>A0A974GW49_SEDHY</name>
<evidence type="ECO:0000259" key="1">
    <source>
        <dbReference type="Pfam" id="PF07085"/>
    </source>
</evidence>
<evidence type="ECO:0000313" key="3">
    <source>
        <dbReference type="Proteomes" id="UP000611629"/>
    </source>
</evidence>
<evidence type="ECO:0000313" key="2">
    <source>
        <dbReference type="EMBL" id="NYB74063.1"/>
    </source>
</evidence>
<sequence>MKIKEIKEILNAEVITDFSNENTDIKYGFASDLMSDALALVKSDSLLITGLNNSQVIRTAEMLDMSTVLFVRGKRPCPDVVSLALENQVTILSTEYTMFKACSLLAINGMEGIEADD</sequence>